<evidence type="ECO:0000313" key="1">
    <source>
        <dbReference type="EMBL" id="ASN68100.1"/>
    </source>
</evidence>
<dbReference type="InterPro" id="IPR018989">
    <property type="entry name" value="DUF2001"/>
</dbReference>
<dbReference type="Pfam" id="PF09393">
    <property type="entry name" value="DUF2001"/>
    <property type="match status" value="1"/>
</dbReference>
<gene>
    <name evidence="1" type="ORF">8F11_65</name>
</gene>
<reference evidence="1" key="1">
    <citation type="submission" date="2017-06" db="EMBL/GenBank/DDBJ databases">
        <title>Novel phages from South African skin metaviromes.</title>
        <authorList>
            <person name="van Zyl L.J."/>
            <person name="Abrahams Y."/>
            <person name="Stander E.A."/>
            <person name="Kirby B.M."/>
            <person name="Clavaud C."/>
            <person name="Farcet C."/>
            <person name="Breton L."/>
            <person name="Trindade M.I."/>
        </authorList>
    </citation>
    <scope>NUCLEOTIDE SEQUENCE</scope>
</reference>
<dbReference type="EMBL" id="MF417871">
    <property type="protein sequence ID" value="ASN68100.1"/>
    <property type="molecule type" value="Genomic_DNA"/>
</dbReference>
<proteinExistence type="predicted"/>
<accession>A0A2H4IZM9</accession>
<evidence type="ECO:0008006" key="2">
    <source>
        <dbReference type="Google" id="ProtNLM"/>
    </source>
</evidence>
<organism evidence="1">
    <name type="scientific">uncultured Caudovirales phage</name>
    <dbReference type="NCBI Taxonomy" id="2100421"/>
    <lineage>
        <taxon>Viruses</taxon>
        <taxon>Duplodnaviria</taxon>
        <taxon>Heunggongvirae</taxon>
        <taxon>Uroviricota</taxon>
        <taxon>Caudoviricetes</taxon>
        <taxon>Peduoviridae</taxon>
        <taxon>Maltschvirus</taxon>
        <taxon>Maltschvirus maltsch</taxon>
    </lineage>
</organism>
<dbReference type="SUPFAM" id="SSF69279">
    <property type="entry name" value="Phage tail proteins"/>
    <property type="match status" value="1"/>
</dbReference>
<dbReference type="Gene3D" id="2.30.110.40">
    <property type="entry name" value="Phage tail tube protein"/>
    <property type="match status" value="1"/>
</dbReference>
<dbReference type="InterPro" id="IPR038628">
    <property type="entry name" value="XkdM-like_sf"/>
</dbReference>
<name>A0A2H4IZM9_9CAUD</name>
<sequence length="143" mass="15950">MVMKSTDAVSGTFGKLIHDGQWLTNVYGVEVNGEINYEDVKRSGTRAKGKKAMDYEFTGTIKSYKMSNEFAKKIGQITDDKKGAFVTELIVALEDPENAPVGAEKIRIKGVQFTNIPVINFEHGSLVEEELQFVCEGYEYITI</sequence>
<protein>
    <recommendedName>
        <fullName evidence="2">Phage tail tube protein</fullName>
    </recommendedName>
</protein>